<comment type="subcellular location">
    <subcellularLocation>
        <location evidence="1 11">Endoplasmic reticulum membrane</location>
        <topology evidence="1 11">Multi-pass membrane protein</topology>
    </subcellularLocation>
</comment>
<evidence type="ECO:0000256" key="2">
    <source>
        <dbReference type="ARBA" id="ARBA00007956"/>
    </source>
</evidence>
<keyword evidence="5 11" id="KW-0256">Endoplasmic reticulum</keyword>
<proteinExistence type="inferred from homology"/>
<dbReference type="STRING" id="45354.A0A1L0B8U7"/>
<dbReference type="InterPro" id="IPR008417">
    <property type="entry name" value="BAP29/BAP31"/>
</dbReference>
<feature type="transmembrane region" description="Helical" evidence="11">
    <location>
        <begin position="6"/>
        <end position="24"/>
    </location>
</feature>
<evidence type="ECO:0000256" key="4">
    <source>
        <dbReference type="ARBA" id="ARBA00022692"/>
    </source>
</evidence>
<keyword evidence="3 11" id="KW-0813">Transport</keyword>
<feature type="domain" description="BAP29/BAP31 transmembrane" evidence="13">
    <location>
        <begin position="1"/>
        <end position="138"/>
    </location>
</feature>
<keyword evidence="10 11" id="KW-0472">Membrane</keyword>
<feature type="domain" description="Bap31/Bap29 cytoplasmic coiled-coil" evidence="14">
    <location>
        <begin position="151"/>
        <end position="187"/>
    </location>
</feature>
<keyword evidence="9 12" id="KW-0175">Coiled coil</keyword>
<dbReference type="AlphaFoldDB" id="A0A1L0B8U7"/>
<dbReference type="Pfam" id="PF18035">
    <property type="entry name" value="Bap31_Bap29_C"/>
    <property type="match status" value="1"/>
</dbReference>
<evidence type="ECO:0000256" key="1">
    <source>
        <dbReference type="ARBA" id="ARBA00004477"/>
    </source>
</evidence>
<dbReference type="PANTHER" id="PTHR12701:SF19">
    <property type="entry name" value="ENDOPLASMIC RETICULUM TRANSMEMBRANE PROTEIN 1-RELATED"/>
    <property type="match status" value="1"/>
</dbReference>
<dbReference type="GO" id="GO:0005789">
    <property type="term" value="C:endoplasmic reticulum membrane"/>
    <property type="evidence" value="ECO:0007669"/>
    <property type="project" value="UniProtKB-SubCell"/>
</dbReference>
<evidence type="ECO:0000256" key="6">
    <source>
        <dbReference type="ARBA" id="ARBA00022892"/>
    </source>
</evidence>
<accession>A0A1L0B8U7</accession>
<sequence>MSIQMTLVFGILVTQMTALLLLLLPLPHVVRMRLLDGYAVLKRNTNVRVGVVFTTILLGLQFLDCVKKVRRYATLDNPYYAQFNAGQPMALLPDKLASKFYAQRNLYITGAVLYLELAIQTVITILDKLVRKENSYRELAKTSKSTESEDEEIRSLRDQIAKKEVDIKALKKQLTGLQSAYDGLNESKVNAKDE</sequence>
<feature type="coiled-coil region" evidence="12">
    <location>
        <begin position="153"/>
        <end position="187"/>
    </location>
</feature>
<keyword evidence="6 11" id="KW-0931">ER-Golgi transport</keyword>
<dbReference type="InterPro" id="IPR041672">
    <property type="entry name" value="Bap31/Bap29_C"/>
</dbReference>
<keyword evidence="7 11" id="KW-0653">Protein transport</keyword>
<comment type="caution">
    <text evidence="11">Lacks conserved residue(s) required for the propagation of feature annotation.</text>
</comment>
<keyword evidence="16" id="KW-1185">Reference proteome</keyword>
<gene>
    <name evidence="15" type="ORF">SAMEA4029010_CIC11G00000005192</name>
</gene>
<dbReference type="OrthoDB" id="435607at2759"/>
<dbReference type="PANTHER" id="PTHR12701">
    <property type="entry name" value="BCR-ASSOCIATED PROTEIN, BAP"/>
    <property type="match status" value="1"/>
</dbReference>
<dbReference type="GO" id="GO:0070973">
    <property type="term" value="P:protein localization to endoplasmic reticulum exit site"/>
    <property type="evidence" value="ECO:0007669"/>
    <property type="project" value="UniProtKB-UniRule"/>
</dbReference>
<comment type="similarity">
    <text evidence="2 11">Belongs to the BCAP29/BCAP31 family.</text>
</comment>
<evidence type="ECO:0000256" key="7">
    <source>
        <dbReference type="ARBA" id="ARBA00022927"/>
    </source>
</evidence>
<dbReference type="Proteomes" id="UP000182334">
    <property type="component" value="Chromosome I"/>
</dbReference>
<keyword evidence="4 11" id="KW-0812">Transmembrane</keyword>
<comment type="function">
    <text evidence="11">May play a role in anterograde transport of membrane proteins from the endoplasmic reticulum to the Golgi.</text>
</comment>
<dbReference type="InterPro" id="IPR040463">
    <property type="entry name" value="BAP29/BAP31_N"/>
</dbReference>
<name>A0A1L0B8U7_9ASCO</name>
<keyword evidence="8 11" id="KW-1133">Transmembrane helix</keyword>
<evidence type="ECO:0000313" key="16">
    <source>
        <dbReference type="Proteomes" id="UP000182334"/>
    </source>
</evidence>
<evidence type="ECO:0000259" key="13">
    <source>
        <dbReference type="Pfam" id="PF05529"/>
    </source>
</evidence>
<evidence type="ECO:0000256" key="3">
    <source>
        <dbReference type="ARBA" id="ARBA00022448"/>
    </source>
</evidence>
<dbReference type="EMBL" id="LT635756">
    <property type="protein sequence ID" value="SGZ46624.1"/>
    <property type="molecule type" value="Genomic_DNA"/>
</dbReference>
<evidence type="ECO:0000256" key="12">
    <source>
        <dbReference type="SAM" id="Coils"/>
    </source>
</evidence>
<reference evidence="15 16" key="1">
    <citation type="submission" date="2016-10" db="EMBL/GenBank/DDBJ databases">
        <authorList>
            <person name="de Groot N.N."/>
        </authorList>
    </citation>
    <scope>NUCLEOTIDE SEQUENCE [LARGE SCALE GENOMIC DNA]</scope>
    <source>
        <strain evidence="15 16">CBS 141442</strain>
    </source>
</reference>
<dbReference type="GO" id="GO:0006886">
    <property type="term" value="P:intracellular protein transport"/>
    <property type="evidence" value="ECO:0007669"/>
    <property type="project" value="UniProtKB-UniRule"/>
</dbReference>
<evidence type="ECO:0000256" key="11">
    <source>
        <dbReference type="RuleBase" id="RU367026"/>
    </source>
</evidence>
<organism evidence="15 16">
    <name type="scientific">Sungouiella intermedia</name>
    <dbReference type="NCBI Taxonomy" id="45354"/>
    <lineage>
        <taxon>Eukaryota</taxon>
        <taxon>Fungi</taxon>
        <taxon>Dikarya</taxon>
        <taxon>Ascomycota</taxon>
        <taxon>Saccharomycotina</taxon>
        <taxon>Pichiomycetes</taxon>
        <taxon>Metschnikowiaceae</taxon>
        <taxon>Sungouiella</taxon>
    </lineage>
</organism>
<evidence type="ECO:0000259" key="14">
    <source>
        <dbReference type="Pfam" id="PF18035"/>
    </source>
</evidence>
<protein>
    <recommendedName>
        <fullName evidence="11">Endoplasmic reticulum transmembrane protein</fullName>
    </recommendedName>
</protein>
<dbReference type="Pfam" id="PF05529">
    <property type="entry name" value="Bap31"/>
    <property type="match status" value="1"/>
</dbReference>
<dbReference type="GO" id="GO:0006888">
    <property type="term" value="P:endoplasmic reticulum to Golgi vesicle-mediated transport"/>
    <property type="evidence" value="ECO:0007669"/>
    <property type="project" value="UniProtKB-UniRule"/>
</dbReference>
<evidence type="ECO:0000256" key="5">
    <source>
        <dbReference type="ARBA" id="ARBA00022824"/>
    </source>
</evidence>
<evidence type="ECO:0000256" key="8">
    <source>
        <dbReference type="ARBA" id="ARBA00022989"/>
    </source>
</evidence>
<evidence type="ECO:0000313" key="15">
    <source>
        <dbReference type="EMBL" id="SGZ46624.1"/>
    </source>
</evidence>
<evidence type="ECO:0000256" key="9">
    <source>
        <dbReference type="ARBA" id="ARBA00023054"/>
    </source>
</evidence>
<feature type="transmembrane region" description="Helical" evidence="11">
    <location>
        <begin position="45"/>
        <end position="63"/>
    </location>
</feature>
<evidence type="ECO:0000256" key="10">
    <source>
        <dbReference type="ARBA" id="ARBA00023136"/>
    </source>
</evidence>